<organism evidence="6 7">
    <name type="scientific">Cognatishimia activa</name>
    <dbReference type="NCBI Taxonomy" id="1715691"/>
    <lineage>
        <taxon>Bacteria</taxon>
        <taxon>Pseudomonadati</taxon>
        <taxon>Pseudomonadota</taxon>
        <taxon>Alphaproteobacteria</taxon>
        <taxon>Rhodobacterales</taxon>
        <taxon>Paracoccaceae</taxon>
        <taxon>Cognatishimia</taxon>
    </lineage>
</organism>
<dbReference type="GO" id="GO:0012505">
    <property type="term" value="C:endomembrane system"/>
    <property type="evidence" value="ECO:0007669"/>
    <property type="project" value="UniProtKB-SubCell"/>
</dbReference>
<evidence type="ECO:0000256" key="2">
    <source>
        <dbReference type="ARBA" id="ARBA00022692"/>
    </source>
</evidence>
<dbReference type="GO" id="GO:0005384">
    <property type="term" value="F:manganese ion transmembrane transporter activity"/>
    <property type="evidence" value="ECO:0007669"/>
    <property type="project" value="InterPro"/>
</dbReference>
<reference evidence="7" key="1">
    <citation type="submission" date="2015-09" db="EMBL/GenBank/DDBJ databases">
        <authorList>
            <person name="Rodrigo-Torres Lidia"/>
            <person name="Arahal R.David."/>
        </authorList>
    </citation>
    <scope>NUCLEOTIDE SEQUENCE [LARGE SCALE GENOMIC DNA]</scope>
    <source>
        <strain evidence="7">CECT 5114</strain>
    </source>
</reference>
<dbReference type="Proteomes" id="UP000051184">
    <property type="component" value="Unassembled WGS sequence"/>
</dbReference>
<dbReference type="RefSeq" id="WP_058316110.1">
    <property type="nucleotide sequence ID" value="NZ_CYTO01000024.1"/>
</dbReference>
<feature type="transmembrane region" description="Helical" evidence="5">
    <location>
        <begin position="215"/>
        <end position="236"/>
    </location>
</feature>
<dbReference type="PANTHER" id="PTHR31851">
    <property type="entry name" value="FE(2+)/MN(2+) TRANSPORTER PCL1"/>
    <property type="match status" value="1"/>
</dbReference>
<keyword evidence="4 5" id="KW-0472">Membrane</keyword>
<dbReference type="AlphaFoldDB" id="A0A0P1IUH2"/>
<sequence length="237" mass="24091">MSDTFAATHPEDPHRLGRSHWLRAAVLGATDGIVSISSLLIGVAAAVSTADIVLATGFAGVVAGAMSIAASEYISVSSQADIEQAEIEREKLALERDPEGELAEMAAIWRARGLSAETADQVAHELTQNGVLEAHLRDEVGLLELHSASPKRAAMASGSAFACAALLPLAAALLAPAGLIVSWVLVATLIALLALGALGAWTGGAPIVPAMIRTALWGAVAMAATFLAGSLVGGIFV</sequence>
<feature type="transmembrane region" description="Helical" evidence="5">
    <location>
        <begin position="52"/>
        <end position="70"/>
    </location>
</feature>
<evidence type="ECO:0000313" key="6">
    <source>
        <dbReference type="EMBL" id="CUK27219.1"/>
    </source>
</evidence>
<dbReference type="STRING" id="1715691.TA5113_02939"/>
<dbReference type="Pfam" id="PF01988">
    <property type="entry name" value="VIT1"/>
    <property type="match status" value="1"/>
</dbReference>
<comment type="subcellular location">
    <subcellularLocation>
        <location evidence="1">Endomembrane system</location>
        <topology evidence="1">Multi-pass membrane protein</topology>
    </subcellularLocation>
</comment>
<evidence type="ECO:0000256" key="5">
    <source>
        <dbReference type="SAM" id="Phobius"/>
    </source>
</evidence>
<keyword evidence="7" id="KW-1185">Reference proteome</keyword>
<evidence type="ECO:0000313" key="7">
    <source>
        <dbReference type="Proteomes" id="UP000051184"/>
    </source>
</evidence>
<keyword evidence="3 5" id="KW-1133">Transmembrane helix</keyword>
<accession>A0A0P1IUH2</accession>
<dbReference type="GO" id="GO:0030026">
    <property type="term" value="P:intracellular manganese ion homeostasis"/>
    <property type="evidence" value="ECO:0007669"/>
    <property type="project" value="InterPro"/>
</dbReference>
<keyword evidence="2 5" id="KW-0812">Transmembrane</keyword>
<evidence type="ECO:0000256" key="3">
    <source>
        <dbReference type="ARBA" id="ARBA00022989"/>
    </source>
</evidence>
<evidence type="ECO:0000256" key="1">
    <source>
        <dbReference type="ARBA" id="ARBA00004127"/>
    </source>
</evidence>
<gene>
    <name evidence="6" type="ORF">TA5114_03043</name>
</gene>
<dbReference type="OrthoDB" id="9789677at2"/>
<proteinExistence type="predicted"/>
<dbReference type="InterPro" id="IPR008217">
    <property type="entry name" value="Ccc1_fam"/>
</dbReference>
<name>A0A0P1IUH2_9RHOB</name>
<feature type="transmembrane region" description="Helical" evidence="5">
    <location>
        <begin position="180"/>
        <end position="203"/>
    </location>
</feature>
<feature type="transmembrane region" description="Helical" evidence="5">
    <location>
        <begin position="21"/>
        <end position="46"/>
    </location>
</feature>
<feature type="transmembrane region" description="Helical" evidence="5">
    <location>
        <begin position="153"/>
        <end position="174"/>
    </location>
</feature>
<dbReference type="EMBL" id="CYUE01000021">
    <property type="protein sequence ID" value="CUK27219.1"/>
    <property type="molecule type" value="Genomic_DNA"/>
</dbReference>
<evidence type="ECO:0000256" key="4">
    <source>
        <dbReference type="ARBA" id="ARBA00023136"/>
    </source>
</evidence>
<protein>
    <submittedName>
        <fullName evidence="6">VIT family protein</fullName>
    </submittedName>
</protein>